<organism evidence="3 4">
    <name type="scientific">Lecanosticta acicola</name>
    <dbReference type="NCBI Taxonomy" id="111012"/>
    <lineage>
        <taxon>Eukaryota</taxon>
        <taxon>Fungi</taxon>
        <taxon>Dikarya</taxon>
        <taxon>Ascomycota</taxon>
        <taxon>Pezizomycotina</taxon>
        <taxon>Dothideomycetes</taxon>
        <taxon>Dothideomycetidae</taxon>
        <taxon>Mycosphaerellales</taxon>
        <taxon>Mycosphaerellaceae</taxon>
        <taxon>Lecanosticta</taxon>
    </lineage>
</organism>
<evidence type="ECO:0000256" key="1">
    <source>
        <dbReference type="SAM" id="SignalP"/>
    </source>
</evidence>
<dbReference type="Pfam" id="PF26534">
    <property type="entry name" value="NTF2_7"/>
    <property type="match status" value="1"/>
</dbReference>
<keyword evidence="4" id="KW-1185">Reference proteome</keyword>
<comment type="caution">
    <text evidence="3">The sequence shown here is derived from an EMBL/GenBank/DDBJ whole genome shotgun (WGS) entry which is preliminary data.</text>
</comment>
<reference evidence="3" key="1">
    <citation type="submission" date="2023-11" db="EMBL/GenBank/DDBJ databases">
        <authorList>
            <person name="Alioto T."/>
            <person name="Alioto T."/>
            <person name="Gomez Garrido J."/>
        </authorList>
    </citation>
    <scope>NUCLEOTIDE SEQUENCE</scope>
</reference>
<protein>
    <recommendedName>
        <fullName evidence="2">NTF2-like domain-containing protein</fullName>
    </recommendedName>
</protein>
<sequence>MHSSIILAAVCALSGAASAACLTDSNAQQVANNFATLFSNYTAAFANQTLASNYTDQTDSVDWLMSNGTMCPKALGSETFSSRAAFEAAQATQPNMPFNVENTFHDCTNVFIRWKFTVKPQQVQGIAILQTIPNPKSPDNQQQPFLIDNVFSEFNTGAFITNLGYYHGTSPCGAGASKRDADGSDMPAMWMS</sequence>
<accession>A0AAI8YS95</accession>
<dbReference type="EMBL" id="CAVMBE010000003">
    <property type="protein sequence ID" value="CAK3812308.1"/>
    <property type="molecule type" value="Genomic_DNA"/>
</dbReference>
<dbReference type="AlphaFoldDB" id="A0AAI8YS95"/>
<name>A0AAI8YS95_9PEZI</name>
<evidence type="ECO:0000313" key="3">
    <source>
        <dbReference type="EMBL" id="CAK3812308.1"/>
    </source>
</evidence>
<feature type="signal peptide" evidence="1">
    <location>
        <begin position="1"/>
        <end position="19"/>
    </location>
</feature>
<evidence type="ECO:0000259" key="2">
    <source>
        <dbReference type="Pfam" id="PF26534"/>
    </source>
</evidence>
<proteinExistence type="predicted"/>
<dbReference type="Proteomes" id="UP001296104">
    <property type="component" value="Unassembled WGS sequence"/>
</dbReference>
<feature type="chain" id="PRO_5042571599" description="NTF2-like domain-containing protein" evidence="1">
    <location>
        <begin position="20"/>
        <end position="192"/>
    </location>
</feature>
<evidence type="ECO:0000313" key="4">
    <source>
        <dbReference type="Proteomes" id="UP001296104"/>
    </source>
</evidence>
<keyword evidence="1" id="KW-0732">Signal</keyword>
<gene>
    <name evidence="3" type="ORF">LECACI_7A001045</name>
</gene>
<feature type="domain" description="NTF2-like" evidence="2">
    <location>
        <begin position="21"/>
        <end position="165"/>
    </location>
</feature>
<dbReference type="InterPro" id="IPR058645">
    <property type="entry name" value="NTF2-like_dom_7"/>
</dbReference>